<dbReference type="AlphaFoldDB" id="A0A914IGM7"/>
<evidence type="ECO:0000313" key="2">
    <source>
        <dbReference type="WBParaSite" id="Gr19_v10_g9727.t1"/>
    </source>
</evidence>
<evidence type="ECO:0000313" key="1">
    <source>
        <dbReference type="Proteomes" id="UP000887572"/>
    </source>
</evidence>
<protein>
    <submittedName>
        <fullName evidence="2">Uncharacterized protein</fullName>
    </submittedName>
</protein>
<accession>A0A914IGM7</accession>
<sequence length="148" mass="15828">MFDSFSFARLHLLHFQKISISLSSNTQRQGHWLLVRCPIERDEAKWAEWEKEAAAWNLFQWNCIGIEFEDSDIGEGFSIRHSKKAFLYSQLAGNYTTVTMGIGEIIGAAVGAAVGATAALVVGPAAIPIGAAVGAAVSAGVKDACGDK</sequence>
<dbReference type="WBParaSite" id="Gr19_v10_g9727.t1">
    <property type="protein sequence ID" value="Gr19_v10_g9727.t1"/>
    <property type="gene ID" value="Gr19_v10_g9727"/>
</dbReference>
<organism evidence="1 2">
    <name type="scientific">Globodera rostochiensis</name>
    <name type="common">Golden nematode worm</name>
    <name type="synonym">Heterodera rostochiensis</name>
    <dbReference type="NCBI Taxonomy" id="31243"/>
    <lineage>
        <taxon>Eukaryota</taxon>
        <taxon>Metazoa</taxon>
        <taxon>Ecdysozoa</taxon>
        <taxon>Nematoda</taxon>
        <taxon>Chromadorea</taxon>
        <taxon>Rhabditida</taxon>
        <taxon>Tylenchina</taxon>
        <taxon>Tylenchomorpha</taxon>
        <taxon>Tylenchoidea</taxon>
        <taxon>Heteroderidae</taxon>
        <taxon>Heteroderinae</taxon>
        <taxon>Globodera</taxon>
    </lineage>
</organism>
<reference evidence="2" key="1">
    <citation type="submission" date="2022-11" db="UniProtKB">
        <authorList>
            <consortium name="WormBaseParasite"/>
        </authorList>
    </citation>
    <scope>IDENTIFICATION</scope>
</reference>
<dbReference type="Proteomes" id="UP000887572">
    <property type="component" value="Unplaced"/>
</dbReference>
<keyword evidence="1" id="KW-1185">Reference proteome</keyword>
<proteinExistence type="predicted"/>
<name>A0A914IGM7_GLORO</name>